<comment type="caution">
    <text evidence="4">The sequence shown here is derived from an EMBL/GenBank/DDBJ whole genome shotgun (WGS) entry which is preliminary data.</text>
</comment>
<dbReference type="PANTHER" id="PTHR48081:SF13">
    <property type="entry name" value="ALPHA_BETA HYDROLASE"/>
    <property type="match status" value="1"/>
</dbReference>
<dbReference type="InterPro" id="IPR029058">
    <property type="entry name" value="AB_hydrolase_fold"/>
</dbReference>
<sequence length="280" mass="30647">MTETSNNHNFSTKRIPEVLYTRAEGIPLYLNIIQPDPLPAEPMPVVIYIHGGGWEAGDHTGAENALLAEQGFFTVNVQYRLSGQAIFPAQLQDVKAAIRWLRANVAQYHIDPEHIGVWGHSAGGHLAAMVGTTTAAPELEGSGAESTYPSTVQAVVDLSGPSDLLTMGGTHNDPDSPEARLIGAPLQENKELTRRANPITYIQSGKLPPFLIIHGTNDNVVPFNQAEALYAALTQAQADATLHPIEGEDHVFSRQPYSWPDIYRLTLNFFNKHLRAERSQ</sequence>
<gene>
    <name evidence="4" type="ORF">KSZ_18400</name>
</gene>
<protein>
    <recommendedName>
        <fullName evidence="3">BD-FAE-like domain-containing protein</fullName>
    </recommendedName>
</protein>
<evidence type="ECO:0000256" key="1">
    <source>
        <dbReference type="ARBA" id="ARBA00010515"/>
    </source>
</evidence>
<keyword evidence="5" id="KW-1185">Reference proteome</keyword>
<dbReference type="InterPro" id="IPR049492">
    <property type="entry name" value="BD-FAE-like_dom"/>
</dbReference>
<dbReference type="InterPro" id="IPR002168">
    <property type="entry name" value="Lipase_GDXG_HIS_AS"/>
</dbReference>
<evidence type="ECO:0000313" key="4">
    <source>
        <dbReference type="EMBL" id="GHO83834.1"/>
    </source>
</evidence>
<keyword evidence="2" id="KW-0378">Hydrolase</keyword>
<evidence type="ECO:0000256" key="2">
    <source>
        <dbReference type="ARBA" id="ARBA00022801"/>
    </source>
</evidence>
<dbReference type="PANTHER" id="PTHR48081">
    <property type="entry name" value="AB HYDROLASE SUPERFAMILY PROTEIN C4A8.06C"/>
    <property type="match status" value="1"/>
</dbReference>
<proteinExistence type="inferred from homology"/>
<comment type="similarity">
    <text evidence="1">Belongs to the 'GDXG' lipolytic enzyme family.</text>
</comment>
<evidence type="ECO:0000259" key="3">
    <source>
        <dbReference type="Pfam" id="PF20434"/>
    </source>
</evidence>
<dbReference type="Pfam" id="PF20434">
    <property type="entry name" value="BD-FAE"/>
    <property type="match status" value="1"/>
</dbReference>
<dbReference type="SUPFAM" id="SSF53474">
    <property type="entry name" value="alpha/beta-Hydrolases"/>
    <property type="match status" value="1"/>
</dbReference>
<reference evidence="4 5" key="1">
    <citation type="journal article" date="2021" name="Int. J. Syst. Evol. Microbiol.">
        <title>Reticulibacter mediterranei gen. nov., sp. nov., within the new family Reticulibacteraceae fam. nov., and Ktedonospora formicarum gen. nov., sp. nov., Ktedonobacter robiniae sp. nov., Dictyobacter formicarum sp. nov. and Dictyobacter arantiisoli sp. nov., belonging to the class Ktedonobacteria.</title>
        <authorList>
            <person name="Yabe S."/>
            <person name="Zheng Y."/>
            <person name="Wang C.M."/>
            <person name="Sakai Y."/>
            <person name="Abe K."/>
            <person name="Yokota A."/>
            <person name="Donadio S."/>
            <person name="Cavaletti L."/>
            <person name="Monciardini P."/>
        </authorList>
    </citation>
    <scope>NUCLEOTIDE SEQUENCE [LARGE SCALE GENOMIC DNA]</scope>
    <source>
        <strain evidence="4 5">SOSP1-9</strain>
    </source>
</reference>
<dbReference type="Gene3D" id="3.40.50.1820">
    <property type="entry name" value="alpha/beta hydrolase"/>
    <property type="match status" value="1"/>
</dbReference>
<name>A0ABQ3VCP0_9CHLR</name>
<dbReference type="PROSITE" id="PS01173">
    <property type="entry name" value="LIPASE_GDXG_HIS"/>
    <property type="match status" value="1"/>
</dbReference>
<dbReference type="EMBL" id="BNJJ01000004">
    <property type="protein sequence ID" value="GHO83834.1"/>
    <property type="molecule type" value="Genomic_DNA"/>
</dbReference>
<feature type="domain" description="BD-FAE-like" evidence="3">
    <location>
        <begin position="40"/>
        <end position="233"/>
    </location>
</feature>
<organism evidence="4 5">
    <name type="scientific">Dictyobacter formicarum</name>
    <dbReference type="NCBI Taxonomy" id="2778368"/>
    <lineage>
        <taxon>Bacteria</taxon>
        <taxon>Bacillati</taxon>
        <taxon>Chloroflexota</taxon>
        <taxon>Ktedonobacteria</taxon>
        <taxon>Ktedonobacterales</taxon>
        <taxon>Dictyobacteraceae</taxon>
        <taxon>Dictyobacter</taxon>
    </lineage>
</organism>
<dbReference type="InterPro" id="IPR050300">
    <property type="entry name" value="GDXG_lipolytic_enzyme"/>
</dbReference>
<dbReference type="RefSeq" id="WP_201361475.1">
    <property type="nucleotide sequence ID" value="NZ_BNJJ01000004.1"/>
</dbReference>
<accession>A0ABQ3VCP0</accession>
<dbReference type="Proteomes" id="UP000635565">
    <property type="component" value="Unassembled WGS sequence"/>
</dbReference>
<evidence type="ECO:0000313" key="5">
    <source>
        <dbReference type="Proteomes" id="UP000635565"/>
    </source>
</evidence>